<dbReference type="GO" id="GO:0016597">
    <property type="term" value="F:amino acid binding"/>
    <property type="evidence" value="ECO:0007669"/>
    <property type="project" value="InterPro"/>
</dbReference>
<feature type="binding site" evidence="7">
    <location>
        <position position="381"/>
    </location>
    <ligand>
        <name>L-ornithine</name>
        <dbReference type="ChEBI" id="CHEBI:46911"/>
    </ligand>
</feature>
<dbReference type="Gene3D" id="3.40.50.1370">
    <property type="entry name" value="Aspartate/ornithine carbamoyltransferase"/>
    <property type="match status" value="2"/>
</dbReference>
<comment type="caution">
    <text evidence="7">Lacks conserved residue(s) required for the propagation of feature annotation.</text>
</comment>
<feature type="binding site" evidence="7">
    <location>
        <begin position="286"/>
        <end position="289"/>
    </location>
    <ligand>
        <name>carbamoyl phosphate</name>
        <dbReference type="ChEBI" id="CHEBI:58228"/>
    </ligand>
</feature>
<reference evidence="10" key="1">
    <citation type="submission" date="2020-02" db="EMBL/GenBank/DDBJ databases">
        <authorList>
            <person name="Meier V. D."/>
        </authorList>
    </citation>
    <scope>NUCLEOTIDE SEQUENCE</scope>
    <source>
        <strain evidence="10">AVDCRST_MAG63</strain>
    </source>
</reference>
<evidence type="ECO:0000256" key="3">
    <source>
        <dbReference type="ARBA" id="ARBA00013007"/>
    </source>
</evidence>
<dbReference type="GO" id="GO:0004585">
    <property type="term" value="F:ornithine carbamoyltransferase activity"/>
    <property type="evidence" value="ECO:0007669"/>
    <property type="project" value="UniProtKB-UniRule"/>
</dbReference>
<feature type="domain" description="Clp R" evidence="9">
    <location>
        <begin position="2"/>
        <end position="141"/>
    </location>
</feature>
<evidence type="ECO:0000256" key="1">
    <source>
        <dbReference type="ARBA" id="ARBA00004975"/>
    </source>
</evidence>
<keyword evidence="7" id="KW-0963">Cytoplasm</keyword>
<dbReference type="Gene3D" id="1.10.1780.10">
    <property type="entry name" value="Clp, N-terminal domain"/>
    <property type="match status" value="1"/>
</dbReference>
<keyword evidence="8" id="KW-0677">Repeat</keyword>
<protein>
    <recommendedName>
        <fullName evidence="4 7">Ornithine carbamoyltransferase</fullName>
        <shortName evidence="7">OTCase</shortName>
        <ecNumber evidence="3 7">2.1.3.3</ecNumber>
    </recommendedName>
</protein>
<dbReference type="PRINTS" id="PR00102">
    <property type="entry name" value="OTCASE"/>
</dbReference>
<dbReference type="GO" id="GO:0019240">
    <property type="term" value="P:citrulline biosynthetic process"/>
    <property type="evidence" value="ECO:0007669"/>
    <property type="project" value="TreeGrafter"/>
</dbReference>
<dbReference type="InterPro" id="IPR004176">
    <property type="entry name" value="Clp_R_N"/>
</dbReference>
<gene>
    <name evidence="10" type="ORF">AVDCRST_MAG63-4956</name>
</gene>
<feature type="binding site" evidence="7">
    <location>
        <begin position="385"/>
        <end position="386"/>
    </location>
    <ligand>
        <name>L-ornithine</name>
        <dbReference type="ChEBI" id="CHEBI:46911"/>
    </ligand>
</feature>
<comment type="catalytic activity">
    <reaction evidence="6 7">
        <text>carbamoyl phosphate + L-ornithine = L-citrulline + phosphate + H(+)</text>
        <dbReference type="Rhea" id="RHEA:19513"/>
        <dbReference type="ChEBI" id="CHEBI:15378"/>
        <dbReference type="ChEBI" id="CHEBI:43474"/>
        <dbReference type="ChEBI" id="CHEBI:46911"/>
        <dbReference type="ChEBI" id="CHEBI:57743"/>
        <dbReference type="ChEBI" id="CHEBI:58228"/>
        <dbReference type="EC" id="2.1.3.3"/>
    </reaction>
</comment>
<dbReference type="NCBIfam" id="NF001986">
    <property type="entry name" value="PRK00779.1"/>
    <property type="match status" value="1"/>
</dbReference>
<evidence type="ECO:0000256" key="4">
    <source>
        <dbReference type="ARBA" id="ARBA00016634"/>
    </source>
</evidence>
<dbReference type="Pfam" id="PF00185">
    <property type="entry name" value="OTCace"/>
    <property type="match status" value="1"/>
</dbReference>
<dbReference type="InterPro" id="IPR036901">
    <property type="entry name" value="Asp/Orn_carbamoylTrfase_sf"/>
</dbReference>
<dbReference type="InterPro" id="IPR024904">
    <property type="entry name" value="OTCase_ArgI"/>
</dbReference>
<dbReference type="GO" id="GO:0042450">
    <property type="term" value="P:L-arginine biosynthetic process via ornithine"/>
    <property type="evidence" value="ECO:0007669"/>
    <property type="project" value="UniProtKB-UniRule"/>
</dbReference>
<feature type="binding site" evidence="7">
    <location>
        <begin position="421"/>
        <end position="422"/>
    </location>
    <ligand>
        <name>carbamoyl phosphate</name>
        <dbReference type="ChEBI" id="CHEBI:58228"/>
    </ligand>
</feature>
<dbReference type="Pfam" id="PF02861">
    <property type="entry name" value="Clp_N"/>
    <property type="match status" value="1"/>
</dbReference>
<dbReference type="SUPFAM" id="SSF81923">
    <property type="entry name" value="Double Clp-N motif"/>
    <property type="match status" value="1"/>
</dbReference>
<evidence type="ECO:0000256" key="5">
    <source>
        <dbReference type="ARBA" id="ARBA00022679"/>
    </source>
</evidence>
<dbReference type="PRINTS" id="PR00100">
    <property type="entry name" value="AOTCASE"/>
</dbReference>
<comment type="subcellular location">
    <subcellularLocation>
        <location evidence="7">Cytoplasm</location>
    </subcellularLocation>
</comment>
<dbReference type="EC" id="2.1.3.3" evidence="3 7"/>
<evidence type="ECO:0000259" key="9">
    <source>
        <dbReference type="PROSITE" id="PS51903"/>
    </source>
</evidence>
<dbReference type="PANTHER" id="PTHR45753:SF3">
    <property type="entry name" value="ORNITHINE TRANSCARBAMYLASE, MITOCHONDRIAL"/>
    <property type="match status" value="1"/>
</dbReference>
<evidence type="ECO:0000256" key="6">
    <source>
        <dbReference type="ARBA" id="ARBA00048772"/>
    </source>
</evidence>
<dbReference type="SUPFAM" id="SSF53671">
    <property type="entry name" value="Aspartate/ornithine carbamoyltransferase"/>
    <property type="match status" value="1"/>
</dbReference>
<dbReference type="GO" id="GO:0005737">
    <property type="term" value="C:cytoplasm"/>
    <property type="evidence" value="ECO:0007669"/>
    <property type="project" value="UniProtKB-SubCell"/>
</dbReference>
<evidence type="ECO:0000256" key="8">
    <source>
        <dbReference type="PROSITE-ProRule" id="PRU01251"/>
    </source>
</evidence>
<sequence>MAIQFTQNARTAVLWAQEEAMRLGQSQVEPEHLLLGLMHGDDTCAIRLLDRLGIAASQVRDAVELTGGGPPAETSQLSAVTRQIVEHAHAETEQSGDETVGSEHLLLALLRSRGNRAAEALRKLGLSYERASGELGHLAGEPLSAAEPIHRVPEVRPGFLRGRDLVSIQDLSPEDVHGLFELTREIKSGRMPQNVRGKTLALIFEKPSLRTRVTFSVAMTRLGGQSIYLSPQDIGMGSRESVADVARCMERWVDAIAARTYAHETVTALAGAADIPVVNALTDREHPCQALADFYTVLEKKSETRGMKFAFVGDGNNVAQSLMLLAPRLGTHFTLACPPGYEPVNDIVEQARSLAAAHGTRFEITSDAFEAAADADVLYTDVWTSMGQEEESEKRSRDFAGFQINDELVREAKEDVLVLHCLPAHRGQEIADEVLDGPNAGVWDQAENRLHIQAALLAAVL</sequence>
<feature type="binding site" evidence="7">
    <location>
        <position position="259"/>
    </location>
    <ligand>
        <name>carbamoyl phosphate</name>
        <dbReference type="ChEBI" id="CHEBI:58228"/>
    </ligand>
</feature>
<comment type="similarity">
    <text evidence="2 7">Belongs to the aspartate/ornithine carbamoyltransferase superfamily. OTCase family.</text>
</comment>
<dbReference type="HAMAP" id="MF_01109">
    <property type="entry name" value="OTCase"/>
    <property type="match status" value="1"/>
</dbReference>
<dbReference type="PROSITE" id="PS51903">
    <property type="entry name" value="CLP_R"/>
    <property type="match status" value="1"/>
</dbReference>
<name>A0A6J4K7N8_9BACT</name>
<dbReference type="InterPro" id="IPR036628">
    <property type="entry name" value="Clp_N_dom_sf"/>
</dbReference>
<comment type="pathway">
    <text evidence="1">Amino-acid biosynthesis; L-arginine biosynthesis; L-arginine from L-ornithine and carbamoyl phosphate: step 1/3.</text>
</comment>
<evidence type="ECO:0000256" key="7">
    <source>
        <dbReference type="HAMAP-Rule" id="MF_01109"/>
    </source>
</evidence>
<evidence type="ECO:0000313" key="10">
    <source>
        <dbReference type="EMBL" id="CAA9297969.1"/>
    </source>
</evidence>
<dbReference type="InterPro" id="IPR006132">
    <property type="entry name" value="Asp/Orn_carbamoyltranf_P-bd"/>
</dbReference>
<accession>A0A6J4K7N8</accession>
<feature type="binding site" evidence="7">
    <location>
        <position position="449"/>
    </location>
    <ligand>
        <name>carbamoyl phosphate</name>
        <dbReference type="ChEBI" id="CHEBI:58228"/>
    </ligand>
</feature>
<dbReference type="PANTHER" id="PTHR45753">
    <property type="entry name" value="ORNITHINE CARBAMOYLTRANSFERASE, MITOCHONDRIAL"/>
    <property type="match status" value="1"/>
</dbReference>
<dbReference type="NCBIfam" id="TIGR00658">
    <property type="entry name" value="orni_carb_tr"/>
    <property type="match status" value="1"/>
</dbReference>
<evidence type="ECO:0000256" key="2">
    <source>
        <dbReference type="ARBA" id="ARBA00007805"/>
    </source>
</evidence>
<dbReference type="FunFam" id="3.40.50.1370:FF:000008">
    <property type="entry name" value="Ornithine carbamoyltransferase"/>
    <property type="match status" value="1"/>
</dbReference>
<proteinExistence type="inferred from homology"/>
<dbReference type="InterPro" id="IPR006130">
    <property type="entry name" value="Asp/Orn_carbamoylTrfase"/>
</dbReference>
<dbReference type="InterPro" id="IPR006131">
    <property type="entry name" value="Asp_carbamoyltransf_Asp/Orn-bd"/>
</dbReference>
<dbReference type="EMBL" id="CADCTO010000691">
    <property type="protein sequence ID" value="CAA9297969.1"/>
    <property type="molecule type" value="Genomic_DNA"/>
</dbReference>
<organism evidence="10">
    <name type="scientific">uncultured Armatimonadetes bacterium</name>
    <dbReference type="NCBI Taxonomy" id="157466"/>
    <lineage>
        <taxon>Bacteria</taxon>
        <taxon>Bacillati</taxon>
        <taxon>Armatimonadota</taxon>
        <taxon>environmental samples</taxon>
    </lineage>
</organism>
<dbReference type="AlphaFoldDB" id="A0A6J4K7N8"/>
<feature type="binding site" evidence="7">
    <location>
        <position position="317"/>
    </location>
    <ligand>
        <name>L-ornithine</name>
        <dbReference type="ChEBI" id="CHEBI:46911"/>
    </ligand>
</feature>
<dbReference type="Pfam" id="PF02729">
    <property type="entry name" value="OTCace_N"/>
    <property type="match status" value="1"/>
</dbReference>
<dbReference type="InterPro" id="IPR002292">
    <property type="entry name" value="Orn/put_carbamltrans"/>
</dbReference>
<keyword evidence="5 7" id="KW-0808">Transferase</keyword>